<name>A0A0N0P468_LEPSE</name>
<evidence type="ECO:0000313" key="7">
    <source>
        <dbReference type="Proteomes" id="UP000038009"/>
    </source>
</evidence>
<evidence type="ECO:0000256" key="2">
    <source>
        <dbReference type="ARBA" id="ARBA00023239"/>
    </source>
</evidence>
<evidence type="ECO:0000256" key="5">
    <source>
        <dbReference type="SAM" id="MobiDB-lite"/>
    </source>
</evidence>
<proteinExistence type="predicted"/>
<dbReference type="CDD" id="cd06661">
    <property type="entry name" value="GGCT_like"/>
    <property type="match status" value="1"/>
</dbReference>
<evidence type="ECO:0000256" key="3">
    <source>
        <dbReference type="PIRSR" id="PIRSR617939-1"/>
    </source>
</evidence>
<organism evidence="6 7">
    <name type="scientific">Leptomonas seymouri</name>
    <dbReference type="NCBI Taxonomy" id="5684"/>
    <lineage>
        <taxon>Eukaryota</taxon>
        <taxon>Discoba</taxon>
        <taxon>Euglenozoa</taxon>
        <taxon>Kinetoplastea</taxon>
        <taxon>Metakinetoplastina</taxon>
        <taxon>Trypanosomatida</taxon>
        <taxon>Trypanosomatidae</taxon>
        <taxon>Leishmaniinae</taxon>
        <taxon>Leptomonas</taxon>
    </lineage>
</organism>
<dbReference type="EC" id="4.3.2.9" evidence="1"/>
<dbReference type="PANTHER" id="PTHR12935:SF0">
    <property type="entry name" value="GAMMA-GLUTAMYLCYCLOTRANSFERASE"/>
    <property type="match status" value="1"/>
</dbReference>
<evidence type="ECO:0000256" key="1">
    <source>
        <dbReference type="ARBA" id="ARBA00012346"/>
    </source>
</evidence>
<dbReference type="PANTHER" id="PTHR12935">
    <property type="entry name" value="GAMMA-GLUTAMYLCYCLOTRANSFERASE"/>
    <property type="match status" value="1"/>
</dbReference>
<dbReference type="AlphaFoldDB" id="A0A0N0P468"/>
<dbReference type="EMBL" id="LJSK01000219">
    <property type="protein sequence ID" value="KPI84946.1"/>
    <property type="molecule type" value="Genomic_DNA"/>
</dbReference>
<evidence type="ECO:0000313" key="6">
    <source>
        <dbReference type="EMBL" id="KPI84946.1"/>
    </source>
</evidence>
<dbReference type="Proteomes" id="UP000038009">
    <property type="component" value="Unassembled WGS sequence"/>
</dbReference>
<gene>
    <name evidence="6" type="ORF">ABL78_5989</name>
</gene>
<feature type="active site" description="Proton acceptor" evidence="3">
    <location>
        <position position="429"/>
    </location>
</feature>
<keyword evidence="7" id="KW-1185">Reference proteome</keyword>
<feature type="region of interest" description="Disordered" evidence="5">
    <location>
        <begin position="276"/>
        <end position="300"/>
    </location>
</feature>
<dbReference type="OrthoDB" id="2924818at2759"/>
<reference evidence="6 7" key="1">
    <citation type="journal article" date="2015" name="PLoS Pathog.">
        <title>Leptomonas seymouri: Adaptations to the Dixenous Life Cycle Analyzed by Genome Sequencing, Transcriptome Profiling and Co-infection with Leishmania donovani.</title>
        <authorList>
            <person name="Kraeva N."/>
            <person name="Butenko A."/>
            <person name="Hlavacova J."/>
            <person name="Kostygov A."/>
            <person name="Myskova J."/>
            <person name="Grybchuk D."/>
            <person name="Lestinova T."/>
            <person name="Votypka J."/>
            <person name="Volf P."/>
            <person name="Opperdoes F."/>
            <person name="Flegontov P."/>
            <person name="Lukes J."/>
            <person name="Yurchenko V."/>
        </authorList>
    </citation>
    <scope>NUCLEOTIDE SEQUENCE [LARGE SCALE GENOMIC DNA]</scope>
    <source>
        <strain evidence="6 7">ATCC 30220</strain>
    </source>
</reference>
<dbReference type="GO" id="GO:0003839">
    <property type="term" value="F:gamma-glutamylcyclotransferase activity"/>
    <property type="evidence" value="ECO:0007669"/>
    <property type="project" value="UniProtKB-EC"/>
</dbReference>
<protein>
    <recommendedName>
        <fullName evidence="1">gamma-glutamylcyclotransferase</fullName>
        <ecNumber evidence="1">4.3.2.9</ecNumber>
    </recommendedName>
</protein>
<accession>A0A0N0P468</accession>
<comment type="caution">
    <text evidence="6">The sequence shown here is derived from an EMBL/GenBank/DDBJ whole genome shotgun (WGS) entry which is preliminary data.</text>
</comment>
<dbReference type="InterPro" id="IPR017939">
    <property type="entry name" value="G-Glutamylcylcotransferase"/>
</dbReference>
<sequence length="509" mass="56765">MTSNTIGNFYYFAYGTYVDPEVMRRALADVTDGAVPAILRSHPAILPGYRLLCDAVSAEGPRFGRLNITPYALLRRDTASAQAYHAQHESKHHCSSDHPLEDFTAFRDGVRGMLYELPANMREPLLQAVAREGSFNMYAMLTCVGLSDVRHGVRDADATVHGVLVIAALDLPLLERKYVVEESIRRQWMVLPPPKGVTIPPGLTSKAPAVAAPTDADGDCANKNRKQSNENSAAVTFRWPGMHWCNCISSRFVAPSCAYAAAIEKAYKGHLLLQTATEEDEERQEKHKGAEDNSSDYGGRSEDCASYGQAIYRMVFMRARDTAKDPSEEKTWYLAYGLNLSWEQVCALLGPPYQRRAVKLPDYVLVTNKASPDTLQRASFGCFNVEPVEIRNEKKAKGLVKHHSTMPPYVCGAAYQISMAQLEMMDRFETGSSREFLRCKDLYDAAAAPWDCWAYIAQETSEELLPSREYISRVLEGADVLPPEYVEGIRATPTNPLCSPCQEYRMSKL</sequence>
<feature type="binding site" evidence="4">
    <location>
        <position position="470"/>
    </location>
    <ligand>
        <name>substrate</name>
    </ligand>
</feature>
<dbReference type="Pfam" id="PF13772">
    <property type="entry name" value="AIG2_2"/>
    <property type="match status" value="1"/>
</dbReference>
<dbReference type="Gene3D" id="3.10.490.10">
    <property type="entry name" value="Gamma-glutamyl cyclotransferase-like"/>
    <property type="match status" value="2"/>
</dbReference>
<dbReference type="InterPro" id="IPR013024">
    <property type="entry name" value="GGCT-like"/>
</dbReference>
<dbReference type="VEuPathDB" id="TriTrypDB:Lsey_0219_0020"/>
<evidence type="ECO:0000256" key="4">
    <source>
        <dbReference type="PIRSR" id="PIRSR617939-2"/>
    </source>
</evidence>
<keyword evidence="2" id="KW-0456">Lyase</keyword>
<dbReference type="OMA" id="KTWYLAY"/>